<proteinExistence type="predicted"/>
<dbReference type="EMBL" id="CAXIEN010000139">
    <property type="protein sequence ID" value="CAL1281058.1"/>
    <property type="molecule type" value="Genomic_DNA"/>
</dbReference>
<keyword evidence="2" id="KW-1185">Reference proteome</keyword>
<name>A0AAV2AET7_9ARAC</name>
<evidence type="ECO:0000313" key="1">
    <source>
        <dbReference type="EMBL" id="CAL1281058.1"/>
    </source>
</evidence>
<gene>
    <name evidence="1" type="ORF">LARSCL_LOCUS11343</name>
</gene>
<dbReference type="Proteomes" id="UP001497382">
    <property type="component" value="Unassembled WGS sequence"/>
</dbReference>
<reference evidence="1 2" key="1">
    <citation type="submission" date="2024-04" db="EMBL/GenBank/DDBJ databases">
        <authorList>
            <person name="Rising A."/>
            <person name="Reimegard J."/>
            <person name="Sonavane S."/>
            <person name="Akerstrom W."/>
            <person name="Nylinder S."/>
            <person name="Hedman E."/>
            <person name="Kallberg Y."/>
        </authorList>
    </citation>
    <scope>NUCLEOTIDE SEQUENCE [LARGE SCALE GENOMIC DNA]</scope>
</reference>
<organism evidence="1 2">
    <name type="scientific">Larinioides sclopetarius</name>
    <dbReference type="NCBI Taxonomy" id="280406"/>
    <lineage>
        <taxon>Eukaryota</taxon>
        <taxon>Metazoa</taxon>
        <taxon>Ecdysozoa</taxon>
        <taxon>Arthropoda</taxon>
        <taxon>Chelicerata</taxon>
        <taxon>Arachnida</taxon>
        <taxon>Araneae</taxon>
        <taxon>Araneomorphae</taxon>
        <taxon>Entelegynae</taxon>
        <taxon>Araneoidea</taxon>
        <taxon>Araneidae</taxon>
        <taxon>Larinioides</taxon>
    </lineage>
</organism>
<comment type="caution">
    <text evidence="1">The sequence shown here is derived from an EMBL/GenBank/DDBJ whole genome shotgun (WGS) entry which is preliminary data.</text>
</comment>
<protein>
    <submittedName>
        <fullName evidence="1">Uncharacterized protein</fullName>
    </submittedName>
</protein>
<accession>A0AAV2AET7</accession>
<dbReference type="AlphaFoldDB" id="A0AAV2AET7"/>
<sequence>MQQPVLELRIPILTLQKMSLIRATTTLCNNRQILSLILKCKFEELPADRLYTRKSKEWKAVQALACKLVSQICTCVKLREKIMEYLWPVCFRVMQWKSIYASSIGNQFLQHLYWTDQGKIDFRKTALPIIGNENIPIRKRFVLACSVGLDKEIHQMWREMSNDDVMYFYGENQEKIGPLILFWANTVEGYVDFTEEYMYSVCECAFKKGLVEAIKYLFVMTAGDERSNLVSFLTSNLLKKSFDDGFLDENDIDIGYFLYSEMSYEEKEDLSDFSIFWLSLLLHFSERETFLTVLEERLESVPCVVISPLLYMMFFNYHLEVVKEDDYHPIFVNIWRKLSASMKNDLAETFAGSYFLSILIRDHFSFLLRKGAFKKLAELSSLDLKLSSPATNEFNKDKWEFLHFLIEEEMVTIPALKSFREVLMFNMKIRYSNKAAWNRILRFVRKVGSKNRQPED</sequence>
<evidence type="ECO:0000313" key="2">
    <source>
        <dbReference type="Proteomes" id="UP001497382"/>
    </source>
</evidence>